<accession>A0A934TLP0</accession>
<evidence type="ECO:0000256" key="2">
    <source>
        <dbReference type="ARBA" id="ARBA00022475"/>
    </source>
</evidence>
<reference evidence="7" key="1">
    <citation type="submission" date="2017-05" db="EMBL/GenBank/DDBJ databases">
        <authorList>
            <person name="Imhoff J.F."/>
            <person name="Rahn T."/>
            <person name="Kuenzel S."/>
            <person name="Neulinger S.C."/>
        </authorList>
    </citation>
    <scope>NUCLEOTIDE SEQUENCE</scope>
    <source>
        <strain evidence="7">LMG 28126</strain>
    </source>
</reference>
<evidence type="ECO:0000313" key="8">
    <source>
        <dbReference type="Proteomes" id="UP000706333"/>
    </source>
</evidence>
<evidence type="ECO:0000313" key="7">
    <source>
        <dbReference type="EMBL" id="MBK5928429.1"/>
    </source>
</evidence>
<gene>
    <name evidence="7" type="ORF">CCR87_13995</name>
</gene>
<dbReference type="EMBL" id="NHSD01000305">
    <property type="protein sequence ID" value="MBK5928429.1"/>
    <property type="molecule type" value="Genomic_DNA"/>
</dbReference>
<evidence type="ECO:0000256" key="5">
    <source>
        <dbReference type="ARBA" id="ARBA00023136"/>
    </source>
</evidence>
<feature type="domain" description="Glycosyltransferase 2-like" evidence="6">
    <location>
        <begin position="7"/>
        <end position="130"/>
    </location>
</feature>
<dbReference type="GO" id="GO:0005886">
    <property type="term" value="C:plasma membrane"/>
    <property type="evidence" value="ECO:0007669"/>
    <property type="project" value="UniProtKB-SubCell"/>
</dbReference>
<sequence length="286" mass="31614">MGDPVFSVIIPCCNEENYIRGCLDALLSQAGLPDDHGIEVIVAANGCKDRTVQIARACEGDFTARGFALQVLDIPEPGKTGALNRAEAAARFGARVFVDADVILSEGVLAELGTLLDADTPVYASATVTIPTPRSAISRAYARVWTNLPFVRDGVPGIGLYAVNAPARSRWGAFPPIYSDDRFVRMNFAPHERRKARASYRWPLPEGLRNLIRVRRRWTEGNRELVKKYPQLMVNESERNKTPANLLALLATPLASTAFVSVYVASELLARLPRRRTGFHWRRGRA</sequence>
<evidence type="ECO:0000259" key="6">
    <source>
        <dbReference type="Pfam" id="PF00535"/>
    </source>
</evidence>
<dbReference type="AlphaFoldDB" id="A0A934TLP0"/>
<keyword evidence="8" id="KW-1185">Reference proteome</keyword>
<dbReference type="InterPro" id="IPR001173">
    <property type="entry name" value="Glyco_trans_2-like"/>
</dbReference>
<evidence type="ECO:0000256" key="4">
    <source>
        <dbReference type="ARBA" id="ARBA00022679"/>
    </source>
</evidence>
<dbReference type="PANTHER" id="PTHR43646">
    <property type="entry name" value="GLYCOSYLTRANSFERASE"/>
    <property type="match status" value="1"/>
</dbReference>
<evidence type="ECO:0000256" key="3">
    <source>
        <dbReference type="ARBA" id="ARBA00022676"/>
    </source>
</evidence>
<comment type="subcellular location">
    <subcellularLocation>
        <location evidence="1">Cell membrane</location>
    </subcellularLocation>
</comment>
<dbReference type="Gene3D" id="3.90.550.10">
    <property type="entry name" value="Spore Coat Polysaccharide Biosynthesis Protein SpsA, Chain A"/>
    <property type="match status" value="1"/>
</dbReference>
<organism evidence="7 8">
    <name type="scientific">Rhodobaculum claviforme</name>
    <dbReference type="NCBI Taxonomy" id="1549854"/>
    <lineage>
        <taxon>Bacteria</taxon>
        <taxon>Pseudomonadati</taxon>
        <taxon>Pseudomonadota</taxon>
        <taxon>Alphaproteobacteria</taxon>
        <taxon>Rhodobacterales</taxon>
        <taxon>Paracoccaceae</taxon>
        <taxon>Rhodobaculum</taxon>
    </lineage>
</organism>
<dbReference type="InterPro" id="IPR029044">
    <property type="entry name" value="Nucleotide-diphossugar_trans"/>
</dbReference>
<keyword evidence="3" id="KW-0328">Glycosyltransferase</keyword>
<name>A0A934TLP0_9RHOB</name>
<dbReference type="GO" id="GO:0016757">
    <property type="term" value="F:glycosyltransferase activity"/>
    <property type="evidence" value="ECO:0007669"/>
    <property type="project" value="UniProtKB-KW"/>
</dbReference>
<dbReference type="SUPFAM" id="SSF53448">
    <property type="entry name" value="Nucleotide-diphospho-sugar transferases"/>
    <property type="match status" value="1"/>
</dbReference>
<reference evidence="7" key="2">
    <citation type="journal article" date="2020" name="Microorganisms">
        <title>Osmotic Adaptation and Compatible Solute Biosynthesis of Phototrophic Bacteria as Revealed from Genome Analyses.</title>
        <authorList>
            <person name="Imhoff J.F."/>
            <person name="Rahn T."/>
            <person name="Kunzel S."/>
            <person name="Keller A."/>
            <person name="Neulinger S.C."/>
        </authorList>
    </citation>
    <scope>NUCLEOTIDE SEQUENCE</scope>
    <source>
        <strain evidence="7">LMG 28126</strain>
    </source>
</reference>
<keyword evidence="4" id="KW-0808">Transferase</keyword>
<dbReference type="Proteomes" id="UP000706333">
    <property type="component" value="Unassembled WGS sequence"/>
</dbReference>
<evidence type="ECO:0000256" key="1">
    <source>
        <dbReference type="ARBA" id="ARBA00004236"/>
    </source>
</evidence>
<proteinExistence type="predicted"/>
<keyword evidence="2" id="KW-1003">Cell membrane</keyword>
<dbReference type="Pfam" id="PF00535">
    <property type="entry name" value="Glycos_transf_2"/>
    <property type="match status" value="1"/>
</dbReference>
<dbReference type="PANTHER" id="PTHR43646:SF2">
    <property type="entry name" value="GLYCOSYLTRANSFERASE 2-LIKE DOMAIN-CONTAINING PROTEIN"/>
    <property type="match status" value="1"/>
</dbReference>
<keyword evidence="5" id="KW-0472">Membrane</keyword>
<comment type="caution">
    <text evidence="7">The sequence shown here is derived from an EMBL/GenBank/DDBJ whole genome shotgun (WGS) entry which is preliminary data.</text>
</comment>
<protein>
    <recommendedName>
        <fullName evidence="6">Glycosyltransferase 2-like domain-containing protein</fullName>
    </recommendedName>
</protein>